<dbReference type="PANTHER" id="PTHR11735">
    <property type="entry name" value="TRNA N6-ADENOSINE THREONYLCARBAMOYLTRANSFERASE"/>
    <property type="match status" value="1"/>
</dbReference>
<dbReference type="GO" id="GO:0002949">
    <property type="term" value="P:tRNA threonylcarbamoyladenosine modification"/>
    <property type="evidence" value="ECO:0007669"/>
    <property type="project" value="InterPro"/>
</dbReference>
<evidence type="ECO:0000313" key="2">
    <source>
        <dbReference type="EMBL" id="RKI88211.1"/>
    </source>
</evidence>
<dbReference type="InterPro" id="IPR022496">
    <property type="entry name" value="T6A_TsaB"/>
</dbReference>
<dbReference type="EMBL" id="RAYQ01000030">
    <property type="protein sequence ID" value="RKI88211.1"/>
    <property type="molecule type" value="Genomic_DNA"/>
</dbReference>
<dbReference type="GO" id="GO:0005829">
    <property type="term" value="C:cytosol"/>
    <property type="evidence" value="ECO:0007669"/>
    <property type="project" value="TreeGrafter"/>
</dbReference>
<dbReference type="CDD" id="cd24032">
    <property type="entry name" value="ASKHA_NBD_TsaB"/>
    <property type="match status" value="1"/>
</dbReference>
<keyword evidence="3" id="KW-1185">Reference proteome</keyword>
<dbReference type="AlphaFoldDB" id="A0A3A9ALB2"/>
<comment type="caution">
    <text evidence="2">The sequence shown here is derived from an EMBL/GenBank/DDBJ whole genome shotgun (WGS) entry which is preliminary data.</text>
</comment>
<dbReference type="InterPro" id="IPR043129">
    <property type="entry name" value="ATPase_NBD"/>
</dbReference>
<dbReference type="Gene3D" id="3.30.420.40">
    <property type="match status" value="2"/>
</dbReference>
<gene>
    <name evidence="2" type="primary">tsaB</name>
    <name evidence="2" type="ORF">D7V94_19735</name>
</gene>
<dbReference type="OrthoDB" id="9784166at2"/>
<feature type="domain" description="Gcp-like" evidence="1">
    <location>
        <begin position="32"/>
        <end position="233"/>
    </location>
</feature>
<evidence type="ECO:0000259" key="1">
    <source>
        <dbReference type="Pfam" id="PF00814"/>
    </source>
</evidence>
<protein>
    <submittedName>
        <fullName evidence="2">tRNA (Adenosine(37)-N6)-threonylcarbamoyltransferase complex dimerization subunit type 1 TsaB</fullName>
    </submittedName>
</protein>
<proteinExistence type="predicted"/>
<dbReference type="Proteomes" id="UP000280696">
    <property type="component" value="Unassembled WGS sequence"/>
</dbReference>
<dbReference type="PANTHER" id="PTHR11735:SF11">
    <property type="entry name" value="TRNA THREONYLCARBAMOYLADENOSINE BIOSYNTHESIS PROTEIN TSAB"/>
    <property type="match status" value="1"/>
</dbReference>
<dbReference type="NCBIfam" id="TIGR03725">
    <property type="entry name" value="T6A_YeaZ"/>
    <property type="match status" value="1"/>
</dbReference>
<reference evidence="2 3" key="1">
    <citation type="submission" date="2018-09" db="EMBL/GenBank/DDBJ databases">
        <title>Murine metabolic-syndrome-specific gut microbial biobank.</title>
        <authorList>
            <person name="Liu C."/>
        </authorList>
    </citation>
    <scope>NUCLEOTIDE SEQUENCE [LARGE SCALE GENOMIC DNA]</scope>
    <source>
        <strain evidence="2 3">0.1xD8-82</strain>
    </source>
</reference>
<dbReference type="GO" id="GO:0016740">
    <property type="term" value="F:transferase activity"/>
    <property type="evidence" value="ECO:0007669"/>
    <property type="project" value="UniProtKB-KW"/>
</dbReference>
<evidence type="ECO:0000313" key="3">
    <source>
        <dbReference type="Proteomes" id="UP000280696"/>
    </source>
</evidence>
<name>A0A3A9ALB2_9FIRM</name>
<sequence>MKIIAIDSSGLVASVAVVEDDILTGEYNVQYKKTHSQTLLPMLHELTKMVELDLKSVDAIALAKGPGSFTGLRIGSATAKGLGLAMQVPLVEIPTLDGMACNLYGTDKLVCPIMDARRNQVYTGIYQFVKQGDSPVSYKLNSLVAQCAVSIDDIAGKCNEFGKEVIFLGDGVPVYAKRLSEVVQVPYSFAPAHMNRQRAASFATLAFDYLKNGRFVTARDHAPEYLRLSQAEREKAEKISTEIHTEIMST</sequence>
<organism evidence="2 3">
    <name type="scientific">Parablautia intestinalis</name>
    <dbReference type="NCBI Taxonomy" id="2320100"/>
    <lineage>
        <taxon>Bacteria</taxon>
        <taxon>Bacillati</taxon>
        <taxon>Bacillota</taxon>
        <taxon>Clostridia</taxon>
        <taxon>Lachnospirales</taxon>
        <taxon>Lachnospiraceae</taxon>
        <taxon>Parablautia</taxon>
    </lineage>
</organism>
<dbReference type="Pfam" id="PF00814">
    <property type="entry name" value="TsaD"/>
    <property type="match status" value="1"/>
</dbReference>
<dbReference type="InterPro" id="IPR000905">
    <property type="entry name" value="Gcp-like_dom"/>
</dbReference>
<dbReference type="SUPFAM" id="SSF53067">
    <property type="entry name" value="Actin-like ATPase domain"/>
    <property type="match status" value="2"/>
</dbReference>
<accession>A0A3A9ALB2</accession>
<keyword evidence="2" id="KW-0808">Transferase</keyword>
<dbReference type="RefSeq" id="WP_120472026.1">
    <property type="nucleotide sequence ID" value="NZ_RAYQ01000030.1"/>
</dbReference>